<dbReference type="Proteomes" id="UP000663699">
    <property type="component" value="Chromosome 1"/>
</dbReference>
<keyword evidence="2" id="KW-1185">Reference proteome</keyword>
<accession>A0A899FYC7</accession>
<reference evidence="1" key="1">
    <citation type="submission" date="2020-06" db="EMBL/GenBank/DDBJ databases">
        <title>Genomes of multiple members of Pneumocystis genus reveal paths to human pathogen Pneumocystis jirovecii.</title>
        <authorList>
            <person name="Cisse O.H."/>
            <person name="Ma L."/>
            <person name="Dekker J."/>
            <person name="Khil P."/>
            <person name="Jo J."/>
            <person name="Brenchley J."/>
            <person name="Blair R."/>
            <person name="Pahar B."/>
            <person name="Chabe M."/>
            <person name="Van Rompay K.A."/>
            <person name="Keesler R."/>
            <person name="Sukura A."/>
            <person name="Hirsch V."/>
            <person name="Kutty G."/>
            <person name="Liu Y."/>
            <person name="Peng L."/>
            <person name="Chen J."/>
            <person name="Song J."/>
            <person name="Weissenbacher-Lang C."/>
            <person name="Xu J."/>
            <person name="Upham N.S."/>
            <person name="Stajich J.E."/>
            <person name="Cuomo C.A."/>
            <person name="Cushion M.T."/>
            <person name="Kovacs J.A."/>
        </authorList>
    </citation>
    <scope>NUCLEOTIDE SEQUENCE</scope>
    <source>
        <strain evidence="1">2A</strain>
    </source>
</reference>
<organism evidence="1 2">
    <name type="scientific">Pneumocystis wakefieldiae</name>
    <dbReference type="NCBI Taxonomy" id="38082"/>
    <lineage>
        <taxon>Eukaryota</taxon>
        <taxon>Fungi</taxon>
        <taxon>Dikarya</taxon>
        <taxon>Ascomycota</taxon>
        <taxon>Taphrinomycotina</taxon>
        <taxon>Pneumocystomycetes</taxon>
        <taxon>Pneumocystaceae</taxon>
        <taxon>Pneumocystis</taxon>
    </lineage>
</organism>
<evidence type="ECO:0000313" key="2">
    <source>
        <dbReference type="Proteomes" id="UP000663699"/>
    </source>
</evidence>
<evidence type="ECO:0008006" key="3">
    <source>
        <dbReference type="Google" id="ProtNLM"/>
    </source>
</evidence>
<proteinExistence type="predicted"/>
<dbReference type="EMBL" id="CP054532">
    <property type="protein sequence ID" value="QSL64279.1"/>
    <property type="molecule type" value="Genomic_DNA"/>
</dbReference>
<dbReference type="OrthoDB" id="428577at2759"/>
<sequence length="105" mass="11997">MWILKAKQQKTTVFLTAKPDDSLKTLKQELRKALCETSLLQRADDKMADEDECLQLKIHGIIQMNEMKSLREAGLSDGAILEFSRLHNGVWEPFESESYPEPSDS</sequence>
<gene>
    <name evidence="1" type="ORF">MERGE_000435</name>
</gene>
<dbReference type="AlphaFoldDB" id="A0A899FYC7"/>
<name>A0A899FYC7_9ASCO</name>
<evidence type="ECO:0000313" key="1">
    <source>
        <dbReference type="EMBL" id="QSL64279.1"/>
    </source>
</evidence>
<protein>
    <recommendedName>
        <fullName evidence="3">Ubiquitin-like domain-containing protein</fullName>
    </recommendedName>
</protein>